<comment type="similarity">
    <text evidence="2">Belongs to the NADH dehydrogenase family.</text>
</comment>
<dbReference type="EC" id="1.6.99.3" evidence="7"/>
<dbReference type="Pfam" id="PF07992">
    <property type="entry name" value="Pyr_redox_2"/>
    <property type="match status" value="1"/>
</dbReference>
<keyword evidence="4" id="KW-0274">FAD</keyword>
<dbReference type="RefSeq" id="WP_102634236.1">
    <property type="nucleotide sequence ID" value="NZ_CADIJZ010000004.1"/>
</dbReference>
<evidence type="ECO:0000259" key="6">
    <source>
        <dbReference type="Pfam" id="PF07992"/>
    </source>
</evidence>
<dbReference type="EMBL" id="PNXY01000016">
    <property type="protein sequence ID" value="PMS28819.1"/>
    <property type="molecule type" value="Genomic_DNA"/>
</dbReference>
<accession>A0A2N7WH72</accession>
<dbReference type="GO" id="GO:0003955">
    <property type="term" value="F:NAD(P)H dehydrogenase (quinone) activity"/>
    <property type="evidence" value="ECO:0007669"/>
    <property type="project" value="TreeGrafter"/>
</dbReference>
<dbReference type="PANTHER" id="PTHR42913">
    <property type="entry name" value="APOPTOSIS-INDUCING FACTOR 1"/>
    <property type="match status" value="1"/>
</dbReference>
<protein>
    <submittedName>
        <fullName evidence="8">FAD-dependent oxidoreductase</fullName>
    </submittedName>
    <submittedName>
        <fullName evidence="7">NADH dehydrogenase</fullName>
        <ecNumber evidence="7">1.6.99.3</ecNumber>
    </submittedName>
</protein>
<sequence length="435" mass="47109">MHRIAIVGGGAGGLELATRLGDTLGRSGLARVTLIDKNPTHIWKPLLHEVAAGTLDTETHVLDYTAQAHWHFFDFVRGEMVALDRKTRTLSIGAVVGGDNFDEEVLPPRIQLYDTLVLAVGSSTHFFGIPGADIHSVPLDTVDQAERLRRRLLQFCMRRTDASQAGNPEQVNVAIIGGGATGVELSAELLRMEKGFRKFGLRLGGNDSCFRVTLMEAGPRILPAISERVAATTARLLEKLGVSVLVGDAVTKVEQHAVVTKSGQRHDADITIWAAGIKAPDFLSSLDGLEVNRINQVKVNSELQAEHDASVYALGDCCSCVWTEQTFVPPRAQAAHQQAKYLAKSLQARLAGRAVKHFRYIDHGSLVSLGSISAVGSLMGGIIGRDILVEGLLARLMYASLYRKHIAAVSGVRRMVFSVCAQLLRRAAAPRVKLH</sequence>
<dbReference type="GO" id="GO:0019646">
    <property type="term" value="P:aerobic electron transport chain"/>
    <property type="evidence" value="ECO:0007669"/>
    <property type="project" value="TreeGrafter"/>
</dbReference>
<evidence type="ECO:0000256" key="5">
    <source>
        <dbReference type="ARBA" id="ARBA00023002"/>
    </source>
</evidence>
<name>A0A2N7WH72_9BURK</name>
<keyword evidence="5 7" id="KW-0560">Oxidoreductase</keyword>
<dbReference type="PANTHER" id="PTHR42913:SF3">
    <property type="entry name" value="64 KDA MITOCHONDRIAL NADH DEHYDROGENASE (EUROFUNG)"/>
    <property type="match status" value="1"/>
</dbReference>
<dbReference type="InterPro" id="IPR051169">
    <property type="entry name" value="NADH-Q_oxidoreductase"/>
</dbReference>
<dbReference type="Gene3D" id="3.50.50.100">
    <property type="match status" value="1"/>
</dbReference>
<dbReference type="PRINTS" id="PR00411">
    <property type="entry name" value="PNDRDTASEI"/>
</dbReference>
<evidence type="ECO:0000313" key="10">
    <source>
        <dbReference type="Proteomes" id="UP000494205"/>
    </source>
</evidence>
<feature type="domain" description="FAD/NAD(P)-binding" evidence="6">
    <location>
        <begin position="3"/>
        <end position="339"/>
    </location>
</feature>
<keyword evidence="3" id="KW-0285">Flavoprotein</keyword>
<reference evidence="7 10" key="2">
    <citation type="submission" date="2020-04" db="EMBL/GenBank/DDBJ databases">
        <authorList>
            <person name="De Canck E."/>
        </authorList>
    </citation>
    <scope>NUCLEOTIDE SEQUENCE [LARGE SCALE GENOMIC DNA]</scope>
    <source>
        <strain evidence="7 10">LMG 27174</strain>
    </source>
</reference>
<reference evidence="8 9" key="1">
    <citation type="submission" date="2018-01" db="EMBL/GenBank/DDBJ databases">
        <title>Whole genome analyses suggest that Burkholderia sensu lato contains two further novel genera in the rhizoxinica-symbiotica group Mycetohabitans gen. nov., and Trinickia gen. nov.: implications for the evolution of diazotrophy and nodulation in the Burkholderiaceae.</title>
        <authorList>
            <person name="Estrada-de los Santos P."/>
            <person name="Palmer M."/>
            <person name="Chavez-Ramirez B."/>
            <person name="Beukes C."/>
            <person name="Steenkamp E.T."/>
            <person name="Hirsch A.M."/>
            <person name="Manyaka P."/>
            <person name="Maluk M."/>
            <person name="Lafos M."/>
            <person name="Crook M."/>
            <person name="Gross E."/>
            <person name="Simon M.F."/>
            <person name="Bueno dos Reis Junior F."/>
            <person name="Poole P.S."/>
            <person name="Venter S.N."/>
            <person name="James E.K."/>
        </authorList>
    </citation>
    <scope>NUCLEOTIDE SEQUENCE [LARGE SCALE GENOMIC DNA]</scope>
    <source>
        <strain evidence="8 9">WSM 3937</strain>
    </source>
</reference>
<dbReference type="InterPro" id="IPR036188">
    <property type="entry name" value="FAD/NAD-bd_sf"/>
</dbReference>
<gene>
    <name evidence="7" type="primary">ndh_1</name>
    <name evidence="8" type="ORF">C0Z16_22215</name>
    <name evidence="7" type="ORF">LMG27174_01405</name>
</gene>
<dbReference type="OrthoDB" id="9781621at2"/>
<evidence type="ECO:0000313" key="7">
    <source>
        <dbReference type="EMBL" id="CAB3655923.1"/>
    </source>
</evidence>
<evidence type="ECO:0000256" key="3">
    <source>
        <dbReference type="ARBA" id="ARBA00022630"/>
    </source>
</evidence>
<dbReference type="InterPro" id="IPR023753">
    <property type="entry name" value="FAD/NAD-binding_dom"/>
</dbReference>
<evidence type="ECO:0000313" key="9">
    <source>
        <dbReference type="Proteomes" id="UP000235659"/>
    </source>
</evidence>
<evidence type="ECO:0000256" key="2">
    <source>
        <dbReference type="ARBA" id="ARBA00005272"/>
    </source>
</evidence>
<dbReference type="EMBL" id="CADIJZ010000004">
    <property type="protein sequence ID" value="CAB3655923.1"/>
    <property type="molecule type" value="Genomic_DNA"/>
</dbReference>
<organism evidence="7 10">
    <name type="scientific">Paraburkholderia rhynchosiae</name>
    <dbReference type="NCBI Taxonomy" id="487049"/>
    <lineage>
        <taxon>Bacteria</taxon>
        <taxon>Pseudomonadati</taxon>
        <taxon>Pseudomonadota</taxon>
        <taxon>Betaproteobacteria</taxon>
        <taxon>Burkholderiales</taxon>
        <taxon>Burkholderiaceae</taxon>
        <taxon>Paraburkholderia</taxon>
    </lineage>
</organism>
<dbReference type="SUPFAM" id="SSF51905">
    <property type="entry name" value="FAD/NAD(P)-binding domain"/>
    <property type="match status" value="1"/>
</dbReference>
<comment type="cofactor">
    <cofactor evidence="1">
        <name>FAD</name>
        <dbReference type="ChEBI" id="CHEBI:57692"/>
    </cofactor>
</comment>
<evidence type="ECO:0000256" key="4">
    <source>
        <dbReference type="ARBA" id="ARBA00022827"/>
    </source>
</evidence>
<dbReference type="AlphaFoldDB" id="A0A2N7WH72"/>
<evidence type="ECO:0000256" key="1">
    <source>
        <dbReference type="ARBA" id="ARBA00001974"/>
    </source>
</evidence>
<evidence type="ECO:0000313" key="8">
    <source>
        <dbReference type="EMBL" id="PMS28819.1"/>
    </source>
</evidence>
<dbReference type="Proteomes" id="UP000494205">
    <property type="component" value="Unassembled WGS sequence"/>
</dbReference>
<proteinExistence type="inferred from homology"/>
<dbReference type="PRINTS" id="PR00368">
    <property type="entry name" value="FADPNR"/>
</dbReference>
<keyword evidence="9" id="KW-1185">Reference proteome</keyword>
<dbReference type="Proteomes" id="UP000235659">
    <property type="component" value="Unassembled WGS sequence"/>
</dbReference>